<dbReference type="SUPFAM" id="SSF54928">
    <property type="entry name" value="RNA-binding domain, RBD"/>
    <property type="match status" value="1"/>
</dbReference>
<keyword evidence="4" id="KW-1185">Reference proteome</keyword>
<gene>
    <name evidence="3" type="ORF">KUCA_T00004363001</name>
</gene>
<dbReference type="InterPro" id="IPR035979">
    <property type="entry name" value="RBD_domain_sf"/>
</dbReference>
<keyword evidence="1" id="KW-0694">RNA-binding</keyword>
<dbReference type="EMBL" id="HG793129">
    <property type="protein sequence ID" value="CDK28381.1"/>
    <property type="molecule type" value="Genomic_DNA"/>
</dbReference>
<dbReference type="InterPro" id="IPR000504">
    <property type="entry name" value="RRM_dom"/>
</dbReference>
<dbReference type="AlphaFoldDB" id="W6MP20"/>
<dbReference type="Gene3D" id="3.30.70.330">
    <property type="match status" value="1"/>
</dbReference>
<dbReference type="InterPro" id="IPR012677">
    <property type="entry name" value="Nucleotide-bd_a/b_plait_sf"/>
</dbReference>
<reference evidence="3" key="1">
    <citation type="submission" date="2013-12" db="EMBL/GenBank/DDBJ databases">
        <authorList>
            <person name="Genoscope - CEA"/>
        </authorList>
    </citation>
    <scope>NUCLEOTIDE SEQUENCE</scope>
    <source>
        <strain evidence="3">CBS 1993</strain>
    </source>
</reference>
<dbReference type="Proteomes" id="UP000019384">
    <property type="component" value="Unassembled WGS sequence"/>
</dbReference>
<feature type="domain" description="RRM" evidence="2">
    <location>
        <begin position="4"/>
        <end position="76"/>
    </location>
</feature>
<protein>
    <recommendedName>
        <fullName evidence="2">RRM domain-containing protein</fullName>
    </recommendedName>
</protein>
<dbReference type="SMART" id="SM00360">
    <property type="entry name" value="RRM"/>
    <property type="match status" value="1"/>
</dbReference>
<evidence type="ECO:0000313" key="4">
    <source>
        <dbReference type="Proteomes" id="UP000019384"/>
    </source>
</evidence>
<dbReference type="Pfam" id="PF00076">
    <property type="entry name" value="RRM_1"/>
    <property type="match status" value="1"/>
</dbReference>
<organism evidence="3 4">
    <name type="scientific">Kuraishia capsulata CBS 1993</name>
    <dbReference type="NCBI Taxonomy" id="1382522"/>
    <lineage>
        <taxon>Eukaryota</taxon>
        <taxon>Fungi</taxon>
        <taxon>Dikarya</taxon>
        <taxon>Ascomycota</taxon>
        <taxon>Saccharomycotina</taxon>
        <taxon>Pichiomycetes</taxon>
        <taxon>Pichiales</taxon>
        <taxon>Pichiaceae</taxon>
        <taxon>Kuraishia</taxon>
    </lineage>
</organism>
<evidence type="ECO:0000313" key="3">
    <source>
        <dbReference type="EMBL" id="CDK28381.1"/>
    </source>
</evidence>
<name>W6MP20_9ASCO</name>
<dbReference type="HOGENOM" id="CLU_2483669_0_0_1"/>
<dbReference type="GO" id="GO:0003723">
    <property type="term" value="F:RNA binding"/>
    <property type="evidence" value="ECO:0007669"/>
    <property type="project" value="UniProtKB-UniRule"/>
</dbReference>
<dbReference type="GeneID" id="34521759"/>
<accession>W6MP20</accession>
<dbReference type="OrthoDB" id="407442at2759"/>
<sequence>MSSSVIRIERLPRKIAQSDVVDVFIPFGEIKAVQINQQRGLVDVKYEQVEDAVEARLNMDGFLYFGQHLKVRELDETVFDSKQILSG</sequence>
<dbReference type="RefSeq" id="XP_022460371.1">
    <property type="nucleotide sequence ID" value="XM_022601090.1"/>
</dbReference>
<reference evidence="3" key="2">
    <citation type="submission" date="2014-02" db="EMBL/GenBank/DDBJ databases">
        <title>Complete DNA sequence of /Kuraishia capsulata/ illustrates novel genomic features among budding yeasts (/Saccharomycotina/).</title>
        <authorList>
            <person name="Morales L."/>
            <person name="Noel B."/>
            <person name="Porcel B."/>
            <person name="Marcet-Houben M."/>
            <person name="Hullo M-F."/>
            <person name="Sacerdot C."/>
            <person name="Tekaia F."/>
            <person name="Leh-Louis V."/>
            <person name="Despons L."/>
            <person name="Khanna V."/>
            <person name="Aury J-M."/>
            <person name="Barbe V."/>
            <person name="Couloux A."/>
            <person name="Labadie K."/>
            <person name="Pelletier E."/>
            <person name="Souciet J-L."/>
            <person name="Boekhout T."/>
            <person name="Gabaldon T."/>
            <person name="Wincker P."/>
            <person name="Dujon B."/>
        </authorList>
    </citation>
    <scope>NUCLEOTIDE SEQUENCE</scope>
    <source>
        <strain evidence="3">CBS 1993</strain>
    </source>
</reference>
<evidence type="ECO:0000259" key="2">
    <source>
        <dbReference type="PROSITE" id="PS50102"/>
    </source>
</evidence>
<evidence type="ECO:0000256" key="1">
    <source>
        <dbReference type="PROSITE-ProRule" id="PRU00176"/>
    </source>
</evidence>
<dbReference type="PROSITE" id="PS50102">
    <property type="entry name" value="RRM"/>
    <property type="match status" value="1"/>
</dbReference>
<proteinExistence type="predicted"/>